<protein>
    <submittedName>
        <fullName evidence="3">Sporulation-specific N-acetylmuramoyl-L-alanine amidase</fullName>
        <ecNumber evidence="3">3.5.1.28</ecNumber>
    </submittedName>
</protein>
<dbReference type="Proteomes" id="UP000036410">
    <property type="component" value="Chromosome"/>
</dbReference>
<dbReference type="Gene3D" id="3.40.630.40">
    <property type="entry name" value="Zn-dependent exopeptidases"/>
    <property type="match status" value="1"/>
</dbReference>
<dbReference type="GO" id="GO:0008745">
    <property type="term" value="F:N-acetylmuramoyl-L-alanine amidase activity"/>
    <property type="evidence" value="ECO:0007669"/>
    <property type="project" value="UniProtKB-EC"/>
</dbReference>
<dbReference type="InterPro" id="IPR050695">
    <property type="entry name" value="N-acetylmuramoyl_amidase_3"/>
</dbReference>
<sequence>MKKIYLDAGHGGADLGAVASGLYEKDVVLAVQQYIISFLSTHYQGFSLCTTRTTDVFLSLNERVNKANVWGADIYLSIHINSGGETGYEDFIYSKNINNQTIVLRNDIHDHVKFVLAKYNHSNRGRKLANYSVLRRSYMPSVLTEIGFIDTEHDAKLLKNPQFLKDMGVAYAKGIAQFLNLEPKSTNSVGDPDEEGFLKPTFLYKPLWIKTTEDKETYKYINMSERTGYLKKNTLFQVYSETHAAWIIDGEHFIEKKDTIIEGETITTAELTKENMETLKVFVTKEKLETAVTFSEEGAAVAIFTLHDKKILNVKAFLDREKWWYKAERIKTS</sequence>
<evidence type="ECO:0000313" key="4">
    <source>
        <dbReference type="Proteomes" id="UP000036410"/>
    </source>
</evidence>
<dbReference type="InterPro" id="IPR002508">
    <property type="entry name" value="MurNAc-LAA_cat"/>
</dbReference>
<dbReference type="GO" id="GO:0030288">
    <property type="term" value="C:outer membrane-bounded periplasmic space"/>
    <property type="evidence" value="ECO:0007669"/>
    <property type="project" value="TreeGrafter"/>
</dbReference>
<dbReference type="RefSeq" id="WP_028413583.1">
    <property type="nucleotide sequence ID" value="NZ_CP010586.1"/>
</dbReference>
<dbReference type="CDD" id="cd02696">
    <property type="entry name" value="MurNAc-LAA"/>
    <property type="match status" value="1"/>
</dbReference>
<evidence type="ECO:0000256" key="1">
    <source>
        <dbReference type="ARBA" id="ARBA00022801"/>
    </source>
</evidence>
<name>A0A806TZ15_PRIMG</name>
<accession>A0A806TZ15</accession>
<dbReference type="Pfam" id="PF01520">
    <property type="entry name" value="Amidase_3"/>
    <property type="match status" value="1"/>
</dbReference>
<dbReference type="GeneID" id="48012611"/>
<dbReference type="PANTHER" id="PTHR30404">
    <property type="entry name" value="N-ACETYLMURAMOYL-L-ALANINE AMIDASE"/>
    <property type="match status" value="1"/>
</dbReference>
<gene>
    <name evidence="3" type="primary">cwlC_1</name>
    <name evidence="3" type="ORF">AS52_02071</name>
</gene>
<dbReference type="SUPFAM" id="SSF53187">
    <property type="entry name" value="Zn-dependent exopeptidases"/>
    <property type="match status" value="1"/>
</dbReference>
<feature type="domain" description="MurNAc-LAA" evidence="2">
    <location>
        <begin position="64"/>
        <end position="176"/>
    </location>
</feature>
<dbReference type="EMBL" id="CP010586">
    <property type="protein sequence ID" value="AKP77036.1"/>
    <property type="molecule type" value="Genomic_DNA"/>
</dbReference>
<keyword evidence="1 3" id="KW-0378">Hydrolase</keyword>
<proteinExistence type="predicted"/>
<dbReference type="SMART" id="SM00646">
    <property type="entry name" value="Ami_3"/>
    <property type="match status" value="1"/>
</dbReference>
<dbReference type="PANTHER" id="PTHR30404:SF0">
    <property type="entry name" value="N-ACETYLMURAMOYL-L-ALANINE AMIDASE AMIC"/>
    <property type="match status" value="1"/>
</dbReference>
<evidence type="ECO:0000313" key="3">
    <source>
        <dbReference type="EMBL" id="AKP77036.1"/>
    </source>
</evidence>
<dbReference type="GO" id="GO:0009253">
    <property type="term" value="P:peptidoglycan catabolic process"/>
    <property type="evidence" value="ECO:0007669"/>
    <property type="project" value="InterPro"/>
</dbReference>
<evidence type="ECO:0000259" key="2">
    <source>
        <dbReference type="SMART" id="SM00646"/>
    </source>
</evidence>
<organism evidence="3 4">
    <name type="scientific">Priestia megaterium Q3</name>
    <dbReference type="NCBI Taxonomy" id="1452722"/>
    <lineage>
        <taxon>Bacteria</taxon>
        <taxon>Bacillati</taxon>
        <taxon>Bacillota</taxon>
        <taxon>Bacilli</taxon>
        <taxon>Bacillales</taxon>
        <taxon>Bacillaceae</taxon>
        <taxon>Priestia</taxon>
    </lineage>
</organism>
<dbReference type="AlphaFoldDB" id="A0A806TZ15"/>
<dbReference type="EC" id="3.5.1.28" evidence="3"/>
<reference evidence="3 4" key="1">
    <citation type="submission" date="2015-01" db="EMBL/GenBank/DDBJ databases">
        <title>Genome sequence of bacillus megaterium Q3.</title>
        <authorList>
            <person name="Wang Y."/>
            <person name="Luo K."/>
            <person name="Bai L."/>
            <person name="Luo F."/>
        </authorList>
    </citation>
    <scope>NUCLEOTIDE SEQUENCE [LARGE SCALE GENOMIC DNA]</scope>
    <source>
        <strain evidence="3 4">Q3</strain>
    </source>
</reference>